<feature type="transmembrane region" description="Helical" evidence="1">
    <location>
        <begin position="12"/>
        <end position="39"/>
    </location>
</feature>
<reference evidence="2 3" key="1">
    <citation type="submission" date="2020-04" db="EMBL/GenBank/DDBJ databases">
        <authorList>
            <person name="Pajer P."/>
            <person name="Broz P."/>
        </authorList>
    </citation>
    <scope>NUCLEOTIDE SEQUENCE [LARGE SCALE GENOMIC DNA]</scope>
    <source>
        <strain evidence="3">NRL-ATB46093</strain>
    </source>
</reference>
<gene>
    <name evidence="2" type="ORF">HF394_15405</name>
</gene>
<keyword evidence="1" id="KW-0472">Membrane</keyword>
<keyword evidence="3" id="KW-1185">Reference proteome</keyword>
<evidence type="ECO:0000313" key="3">
    <source>
        <dbReference type="Proteomes" id="UP000509222"/>
    </source>
</evidence>
<dbReference type="NCBIfam" id="NF041002">
    <property type="entry name" value="pilin_ComGF"/>
    <property type="match status" value="1"/>
</dbReference>
<protein>
    <submittedName>
        <fullName evidence="2">ComGF family competence protein</fullName>
    </submittedName>
</protein>
<name>A0A7H8QDA0_9BACL</name>
<dbReference type="Proteomes" id="UP000509222">
    <property type="component" value="Chromosome"/>
</dbReference>
<sequence length="145" mass="16710">MHRIKRMDEKGFVFLNSLLELTILMIFLPIVVLFFGFMVSFSKESHAKQMEWQLFSVELQSYLAGSDSIEIIDNGVGIRTIQQSQEFDIELYDHSVRKQKFRQGHEIMLTGIKNCRFGMTGPKLTIRAEFSNGAIEEAEYVVTPP</sequence>
<dbReference type="InterPro" id="IPR016977">
    <property type="entry name" value="ComGF"/>
</dbReference>
<dbReference type="Pfam" id="PF15980">
    <property type="entry name" value="ComGF"/>
    <property type="match status" value="1"/>
</dbReference>
<dbReference type="AlphaFoldDB" id="A0A7H8QDA0"/>
<reference evidence="3" key="2">
    <citation type="submission" date="2020-06" db="EMBL/GenBank/DDBJ databases">
        <title>Isolation of Planomicrobium glaciei.</title>
        <authorList>
            <person name="Malisova L."/>
            <person name="Safrankova R."/>
            <person name="Jakubu V."/>
            <person name="Spanelova P."/>
        </authorList>
    </citation>
    <scope>NUCLEOTIDE SEQUENCE [LARGE SCALE GENOMIC DNA]</scope>
    <source>
        <strain evidence="3">NRL-ATB46093</strain>
    </source>
</reference>
<evidence type="ECO:0000256" key="1">
    <source>
        <dbReference type="SAM" id="Phobius"/>
    </source>
</evidence>
<evidence type="ECO:0000313" key="2">
    <source>
        <dbReference type="EMBL" id="QKX51849.1"/>
    </source>
</evidence>
<keyword evidence="1" id="KW-1133">Transmembrane helix</keyword>
<keyword evidence="1" id="KW-0812">Transmembrane</keyword>
<organism evidence="2 3">
    <name type="scientific">Planococcus glaciei</name>
    <dbReference type="NCBI Taxonomy" id="459472"/>
    <lineage>
        <taxon>Bacteria</taxon>
        <taxon>Bacillati</taxon>
        <taxon>Bacillota</taxon>
        <taxon>Bacilli</taxon>
        <taxon>Bacillales</taxon>
        <taxon>Caryophanaceae</taxon>
        <taxon>Planococcus</taxon>
    </lineage>
</organism>
<accession>A0A7H8QDA0</accession>
<proteinExistence type="predicted"/>
<dbReference type="EMBL" id="CP051177">
    <property type="protein sequence ID" value="QKX51849.1"/>
    <property type="molecule type" value="Genomic_DNA"/>
</dbReference>